<dbReference type="Gene3D" id="3.30.200.20">
    <property type="entry name" value="Phosphorylase Kinase, domain 1"/>
    <property type="match status" value="1"/>
</dbReference>
<dbReference type="SMART" id="SM00220">
    <property type="entry name" value="S_TKc"/>
    <property type="match status" value="1"/>
</dbReference>
<dbReference type="InterPro" id="IPR008266">
    <property type="entry name" value="Tyr_kinase_AS"/>
</dbReference>
<dbReference type="PANTHER" id="PTHR45646">
    <property type="entry name" value="SERINE/THREONINE-PROTEIN KINASE DOA-RELATED"/>
    <property type="match status" value="1"/>
</dbReference>
<proteinExistence type="predicted"/>
<evidence type="ECO:0000259" key="7">
    <source>
        <dbReference type="PROSITE" id="PS50011"/>
    </source>
</evidence>
<keyword evidence="5" id="KW-0067">ATP-binding</keyword>
<dbReference type="GO" id="GO:0005524">
    <property type="term" value="F:ATP binding"/>
    <property type="evidence" value="ECO:0007669"/>
    <property type="project" value="UniProtKB-KW"/>
</dbReference>
<protein>
    <submittedName>
        <fullName evidence="8">Kinase-like domain-containing protein</fullName>
    </submittedName>
</protein>
<keyword evidence="9" id="KW-1185">Reference proteome</keyword>
<evidence type="ECO:0000256" key="4">
    <source>
        <dbReference type="ARBA" id="ARBA00022777"/>
    </source>
</evidence>
<evidence type="ECO:0000256" key="2">
    <source>
        <dbReference type="ARBA" id="ARBA00022679"/>
    </source>
</evidence>
<evidence type="ECO:0000256" key="5">
    <source>
        <dbReference type="ARBA" id="ARBA00022840"/>
    </source>
</evidence>
<comment type="caution">
    <text evidence="8">The sequence shown here is derived from an EMBL/GenBank/DDBJ whole genome shotgun (WGS) entry which is preliminary data.</text>
</comment>
<dbReference type="PANTHER" id="PTHR45646:SF11">
    <property type="entry name" value="SERINE_THREONINE-PROTEIN KINASE DOA"/>
    <property type="match status" value="1"/>
</dbReference>
<dbReference type="PROSITE" id="PS50011">
    <property type="entry name" value="PROTEIN_KINASE_DOM"/>
    <property type="match status" value="1"/>
</dbReference>
<evidence type="ECO:0000313" key="9">
    <source>
        <dbReference type="Proteomes" id="UP001218218"/>
    </source>
</evidence>
<evidence type="ECO:0000256" key="6">
    <source>
        <dbReference type="SAM" id="MobiDB-lite"/>
    </source>
</evidence>
<evidence type="ECO:0000256" key="3">
    <source>
        <dbReference type="ARBA" id="ARBA00022741"/>
    </source>
</evidence>
<name>A0AAD7EJP2_9AGAR</name>
<dbReference type="GO" id="GO:0043484">
    <property type="term" value="P:regulation of RNA splicing"/>
    <property type="evidence" value="ECO:0007669"/>
    <property type="project" value="TreeGrafter"/>
</dbReference>
<keyword evidence="4 8" id="KW-0418">Kinase</keyword>
<dbReference type="SUPFAM" id="SSF56112">
    <property type="entry name" value="Protein kinase-like (PK-like)"/>
    <property type="match status" value="1"/>
</dbReference>
<feature type="domain" description="Protein kinase" evidence="7">
    <location>
        <begin position="42"/>
        <end position="432"/>
    </location>
</feature>
<organism evidence="8 9">
    <name type="scientific">Mycena albidolilacea</name>
    <dbReference type="NCBI Taxonomy" id="1033008"/>
    <lineage>
        <taxon>Eukaryota</taxon>
        <taxon>Fungi</taxon>
        <taxon>Dikarya</taxon>
        <taxon>Basidiomycota</taxon>
        <taxon>Agaricomycotina</taxon>
        <taxon>Agaricomycetes</taxon>
        <taxon>Agaricomycetidae</taxon>
        <taxon>Agaricales</taxon>
        <taxon>Marasmiineae</taxon>
        <taxon>Mycenaceae</taxon>
        <taxon>Mycena</taxon>
    </lineage>
</organism>
<evidence type="ECO:0000256" key="1">
    <source>
        <dbReference type="ARBA" id="ARBA00022527"/>
    </source>
</evidence>
<dbReference type="InterPro" id="IPR000719">
    <property type="entry name" value="Prot_kinase_dom"/>
</dbReference>
<dbReference type="Pfam" id="PF00069">
    <property type="entry name" value="Pkinase"/>
    <property type="match status" value="2"/>
</dbReference>
<sequence>MSTIHQSQFIPSRLDEVECIEEYRPGGFHPILIGYEFAHGRYKIIHKLGFGGSSTIWLARDKHNQSGALVTLKAMRADASSKSPDDLPEIYVPRLLQAAFPNCNGVFHTVEDSFRVQGPNGDHQFIVSPLAGPSVLAMSACPGRVSGSRRLRADLARSVAKHTANAIYRMHSAGFVHGDLTTSNILFRLSEKVLRWSDEDVYRYLGVPETEEVRSRGGGPPGPHAPASLVGSVENSKLMDAALLEESVLVIDFGQSYAIGHPPSDYQPGTVMHYQSPETRFEGRAGPEADVWALGCAIFEIRAGSPLFDSFFGSDTDILRQAVETLGRLPDPWWASFAERTRWFEEDGEPKSAQAQERFSIQACKSSIREKLREIGTQDDLPDADEGPMVERSGVRLLEEEVELLGDLLEKMLRYRPAQRIGMEEVIGHPWFRIRT</sequence>
<gene>
    <name evidence="8" type="ORF">DFH08DRAFT_708307</name>
</gene>
<reference evidence="8" key="1">
    <citation type="submission" date="2023-03" db="EMBL/GenBank/DDBJ databases">
        <title>Massive genome expansion in bonnet fungi (Mycena s.s.) driven by repeated elements and novel gene families across ecological guilds.</title>
        <authorList>
            <consortium name="Lawrence Berkeley National Laboratory"/>
            <person name="Harder C.B."/>
            <person name="Miyauchi S."/>
            <person name="Viragh M."/>
            <person name="Kuo A."/>
            <person name="Thoen E."/>
            <person name="Andreopoulos B."/>
            <person name="Lu D."/>
            <person name="Skrede I."/>
            <person name="Drula E."/>
            <person name="Henrissat B."/>
            <person name="Morin E."/>
            <person name="Kohler A."/>
            <person name="Barry K."/>
            <person name="LaButti K."/>
            <person name="Morin E."/>
            <person name="Salamov A."/>
            <person name="Lipzen A."/>
            <person name="Mereny Z."/>
            <person name="Hegedus B."/>
            <person name="Baldrian P."/>
            <person name="Stursova M."/>
            <person name="Weitz H."/>
            <person name="Taylor A."/>
            <person name="Grigoriev I.V."/>
            <person name="Nagy L.G."/>
            <person name="Martin F."/>
            <person name="Kauserud H."/>
        </authorList>
    </citation>
    <scope>NUCLEOTIDE SEQUENCE</scope>
    <source>
        <strain evidence="8">CBHHK002</strain>
    </source>
</reference>
<dbReference type="GO" id="GO:0005634">
    <property type="term" value="C:nucleus"/>
    <property type="evidence" value="ECO:0007669"/>
    <property type="project" value="TreeGrafter"/>
</dbReference>
<keyword evidence="3" id="KW-0547">Nucleotide-binding</keyword>
<feature type="region of interest" description="Disordered" evidence="6">
    <location>
        <begin position="211"/>
        <end position="230"/>
    </location>
</feature>
<dbReference type="Gene3D" id="1.10.510.10">
    <property type="entry name" value="Transferase(Phosphotransferase) domain 1"/>
    <property type="match status" value="1"/>
</dbReference>
<dbReference type="Proteomes" id="UP001218218">
    <property type="component" value="Unassembled WGS sequence"/>
</dbReference>
<dbReference type="AlphaFoldDB" id="A0AAD7EJP2"/>
<dbReference type="GO" id="GO:0004674">
    <property type="term" value="F:protein serine/threonine kinase activity"/>
    <property type="evidence" value="ECO:0007669"/>
    <property type="project" value="UniProtKB-KW"/>
</dbReference>
<evidence type="ECO:0000313" key="8">
    <source>
        <dbReference type="EMBL" id="KAJ7331495.1"/>
    </source>
</evidence>
<dbReference type="EMBL" id="JARIHO010000035">
    <property type="protein sequence ID" value="KAJ7331495.1"/>
    <property type="molecule type" value="Genomic_DNA"/>
</dbReference>
<keyword evidence="1" id="KW-0723">Serine/threonine-protein kinase</keyword>
<dbReference type="InterPro" id="IPR051175">
    <property type="entry name" value="CLK_kinases"/>
</dbReference>
<dbReference type="InterPro" id="IPR011009">
    <property type="entry name" value="Kinase-like_dom_sf"/>
</dbReference>
<dbReference type="PROSITE" id="PS00109">
    <property type="entry name" value="PROTEIN_KINASE_TYR"/>
    <property type="match status" value="1"/>
</dbReference>
<keyword evidence="2" id="KW-0808">Transferase</keyword>
<accession>A0AAD7EJP2</accession>